<sequence length="417" mass="48705">MNSLGTRIRKLRKERKLTLEELAGDRLTKGMLSQIENDKAKPSMESLEYIAERLGVKANELLEQVNPASLRQLLEQAEILFTELKLGDIDNAQQIVEMIKPYAEELPLSYEGGRLLYIYAGAQYYAGLTTWESPLQESRIMFKEINLLSHWFDTYILQLGILSENRKYKMAYSCILQAKEEAELENYQLDSRDAGKMAYYICVFQVAIGEIEAGKQLINETITNAHKNQFYSYIDDMYRFGAFCAMLDHDFEQVEHMLKKLEQYRIFVEQVDVDAYIFGLRAHYYNSYAHDYQQALEEIERFGTLMHEEVSIKLDKNFYYSEKGKSLYLLGQYEEAKEAFEHFTNVPPFILHPFDILSLNECFSYKALCYAHFGELTTAYEIAKMAYLDSQDLIDLPYKQKIEETYFSIKAQINSVQ</sequence>
<evidence type="ECO:0000313" key="4">
    <source>
        <dbReference type="Proteomes" id="UP000232101"/>
    </source>
</evidence>
<dbReference type="Gene3D" id="1.25.40.10">
    <property type="entry name" value="Tetratricopeptide repeat domain"/>
    <property type="match status" value="1"/>
</dbReference>
<dbReference type="PROSITE" id="PS50943">
    <property type="entry name" value="HTH_CROC1"/>
    <property type="match status" value="1"/>
</dbReference>
<dbReference type="SMART" id="SM00530">
    <property type="entry name" value="HTH_XRE"/>
    <property type="match status" value="1"/>
</dbReference>
<dbReference type="SUPFAM" id="SSF47413">
    <property type="entry name" value="lambda repressor-like DNA-binding domains"/>
    <property type="match status" value="1"/>
</dbReference>
<name>A0A2M9Q2D0_9BACI</name>
<organism evidence="3 4">
    <name type="scientific">Lysinibacillus xylanilyticus</name>
    <dbReference type="NCBI Taxonomy" id="582475"/>
    <lineage>
        <taxon>Bacteria</taxon>
        <taxon>Bacillati</taxon>
        <taxon>Bacillota</taxon>
        <taxon>Bacilli</taxon>
        <taxon>Bacillales</taxon>
        <taxon>Bacillaceae</taxon>
        <taxon>Lysinibacillus</taxon>
    </lineage>
</organism>
<dbReference type="Proteomes" id="UP000232101">
    <property type="component" value="Unassembled WGS sequence"/>
</dbReference>
<dbReference type="InterPro" id="IPR001387">
    <property type="entry name" value="Cro/C1-type_HTH"/>
</dbReference>
<dbReference type="CDD" id="cd00093">
    <property type="entry name" value="HTH_XRE"/>
    <property type="match status" value="1"/>
</dbReference>
<proteinExistence type="predicted"/>
<dbReference type="EMBL" id="PHQY01000656">
    <property type="protein sequence ID" value="PJO42230.1"/>
    <property type="molecule type" value="Genomic_DNA"/>
</dbReference>
<reference evidence="3 4" key="1">
    <citation type="submission" date="2017-11" db="EMBL/GenBank/DDBJ databases">
        <title>Bacterial isolate from king chilli rhizosphere.</title>
        <authorList>
            <person name="Takhelmayum P."/>
            <person name="Sarangthem I."/>
        </authorList>
    </citation>
    <scope>NUCLEOTIDE SEQUENCE [LARGE SCALE GENOMIC DNA]</scope>
    <source>
        <strain evidence="4">t26</strain>
    </source>
</reference>
<evidence type="ECO:0000256" key="1">
    <source>
        <dbReference type="ARBA" id="ARBA00023125"/>
    </source>
</evidence>
<dbReference type="GO" id="GO:0003700">
    <property type="term" value="F:DNA-binding transcription factor activity"/>
    <property type="evidence" value="ECO:0007669"/>
    <property type="project" value="TreeGrafter"/>
</dbReference>
<dbReference type="InterPro" id="IPR011990">
    <property type="entry name" value="TPR-like_helical_dom_sf"/>
</dbReference>
<dbReference type="InterPro" id="IPR010982">
    <property type="entry name" value="Lambda_DNA-bd_dom_sf"/>
</dbReference>
<dbReference type="PANTHER" id="PTHR46797">
    <property type="entry name" value="HTH-TYPE TRANSCRIPTIONAL REGULATOR"/>
    <property type="match status" value="1"/>
</dbReference>
<dbReference type="AlphaFoldDB" id="A0A2M9Q2D0"/>
<keyword evidence="1" id="KW-0238">DNA-binding</keyword>
<protein>
    <submittedName>
        <fullName evidence="3">Transcriptional regulator</fullName>
    </submittedName>
</protein>
<evidence type="ECO:0000259" key="2">
    <source>
        <dbReference type="PROSITE" id="PS50943"/>
    </source>
</evidence>
<dbReference type="PANTHER" id="PTHR46797:SF1">
    <property type="entry name" value="METHYLPHOSPHONATE SYNTHASE"/>
    <property type="match status" value="1"/>
</dbReference>
<dbReference type="RefSeq" id="WP_100544285.1">
    <property type="nucleotide sequence ID" value="NZ_PHQY01000656.1"/>
</dbReference>
<dbReference type="SUPFAM" id="SSF48452">
    <property type="entry name" value="TPR-like"/>
    <property type="match status" value="1"/>
</dbReference>
<feature type="domain" description="HTH cro/C1-type" evidence="2">
    <location>
        <begin position="8"/>
        <end position="61"/>
    </location>
</feature>
<comment type="caution">
    <text evidence="3">The sequence shown here is derived from an EMBL/GenBank/DDBJ whole genome shotgun (WGS) entry which is preliminary data.</text>
</comment>
<accession>A0A2M9Q2D0</accession>
<dbReference type="STRING" id="582475.ACZ11_12035"/>
<evidence type="ECO:0000313" key="3">
    <source>
        <dbReference type="EMBL" id="PJO42230.1"/>
    </source>
</evidence>
<dbReference type="Pfam" id="PF12844">
    <property type="entry name" value="HTH_19"/>
    <property type="match status" value="1"/>
</dbReference>
<dbReference type="GO" id="GO:0005829">
    <property type="term" value="C:cytosol"/>
    <property type="evidence" value="ECO:0007669"/>
    <property type="project" value="TreeGrafter"/>
</dbReference>
<dbReference type="InterPro" id="IPR050807">
    <property type="entry name" value="TransReg_Diox_bact_type"/>
</dbReference>
<gene>
    <name evidence="3" type="ORF">CWD94_18270</name>
</gene>
<dbReference type="GO" id="GO:0003677">
    <property type="term" value="F:DNA binding"/>
    <property type="evidence" value="ECO:0007669"/>
    <property type="project" value="UniProtKB-KW"/>
</dbReference>